<organism evidence="1 2">
    <name type="scientific">Haloarcula mannanilytica</name>
    <dbReference type="NCBI Taxonomy" id="2509225"/>
    <lineage>
        <taxon>Archaea</taxon>
        <taxon>Methanobacteriati</taxon>
        <taxon>Methanobacteriota</taxon>
        <taxon>Stenosarchaea group</taxon>
        <taxon>Halobacteria</taxon>
        <taxon>Halobacteriales</taxon>
        <taxon>Haloarculaceae</taxon>
        <taxon>Haloarcula</taxon>
    </lineage>
</organism>
<dbReference type="Pfam" id="PF01917">
    <property type="entry name" value="Flagellin_arch-type"/>
    <property type="match status" value="1"/>
</dbReference>
<evidence type="ECO:0008006" key="3">
    <source>
        <dbReference type="Google" id="ProtNLM"/>
    </source>
</evidence>
<dbReference type="GO" id="GO:0005198">
    <property type="term" value="F:structural molecule activity"/>
    <property type="evidence" value="ECO:0007669"/>
    <property type="project" value="InterPro"/>
</dbReference>
<keyword evidence="2" id="KW-1185">Reference proteome</keyword>
<dbReference type="RefSeq" id="WP_137683711.1">
    <property type="nucleotide sequence ID" value="NZ_BIXZ01000002.1"/>
</dbReference>
<gene>
    <name evidence="1" type="ORF">Harman_20710</name>
</gene>
<dbReference type="PANTHER" id="PTHR42200">
    <property type="entry name" value="ARCHAEAL FLAGELLA-RELATED PROTEIN F-RELATED"/>
    <property type="match status" value="1"/>
</dbReference>
<protein>
    <recommendedName>
        <fullName evidence="3">Flagellin</fullName>
    </recommendedName>
</protein>
<dbReference type="EMBL" id="BIXZ01000002">
    <property type="protein sequence ID" value="GCF14136.1"/>
    <property type="molecule type" value="Genomic_DNA"/>
</dbReference>
<dbReference type="InterPro" id="IPR002774">
    <property type="entry name" value="Flagellin_arc-type"/>
</dbReference>
<comment type="caution">
    <text evidence="1">The sequence shown here is derived from an EMBL/GenBank/DDBJ whole genome shotgun (WGS) entry which is preliminary data.</text>
</comment>
<dbReference type="AlphaFoldDB" id="A0A4C2EIB3"/>
<proteinExistence type="predicted"/>
<sequence length="145" mass="15677">MGFSVSGSAAVIFVAAFIGFGMFYSATANSFERVNDAREDQRDRLLDQQNTDISLVSATWNSSGSEDLVVTVDNTGSETLSVEETDLLVDNDYRSNYETAVDGVGSTDIWASQERLEITVSSLSSQPDRVKIVTENGIADTMVVS</sequence>
<reference evidence="1 2" key="1">
    <citation type="submission" date="2019-02" db="EMBL/GenBank/DDBJ databases">
        <title>Haloarcula mannanilyticum sp. nov., a mannan degrading haloarchaeon isolated from commercial salt.</title>
        <authorList>
            <person name="Enomoto S."/>
            <person name="Shimane Y."/>
            <person name="Kamekura M."/>
            <person name="Ito T."/>
            <person name="Moriya O."/>
            <person name="Ihara K."/>
            <person name="Takahashi-Ando N."/>
            <person name="Fukushima Y."/>
            <person name="Yoshida Y."/>
            <person name="Usama R."/>
            <person name="Takai K."/>
            <person name="Minegishi H."/>
        </authorList>
    </citation>
    <scope>NUCLEOTIDE SEQUENCE [LARGE SCALE GENOMIC DNA]</scope>
    <source>
        <strain evidence="1 2">MD130-1</strain>
    </source>
</reference>
<dbReference type="Proteomes" id="UP000304382">
    <property type="component" value="Unassembled WGS sequence"/>
</dbReference>
<dbReference type="PANTHER" id="PTHR42200:SF2">
    <property type="entry name" value="ARCHAEAL FLAGELLA-RELATED PROTEIN F"/>
    <property type="match status" value="1"/>
</dbReference>
<evidence type="ECO:0000313" key="1">
    <source>
        <dbReference type="EMBL" id="GCF14136.1"/>
    </source>
</evidence>
<name>A0A4C2EIB3_9EURY</name>
<accession>A0A4C2EIB3</accession>
<evidence type="ECO:0000313" key="2">
    <source>
        <dbReference type="Proteomes" id="UP000304382"/>
    </source>
</evidence>
<dbReference type="OrthoDB" id="62189at2157"/>
<dbReference type="GO" id="GO:0097588">
    <property type="term" value="P:archaeal or bacterial-type flagellum-dependent cell motility"/>
    <property type="evidence" value="ECO:0007669"/>
    <property type="project" value="InterPro"/>
</dbReference>